<keyword evidence="1" id="KW-0812">Transmembrane</keyword>
<dbReference type="Proteomes" id="UP000547209">
    <property type="component" value="Unassembled WGS sequence"/>
</dbReference>
<evidence type="ECO:0000313" key="3">
    <source>
        <dbReference type="Proteomes" id="UP000547209"/>
    </source>
</evidence>
<feature type="transmembrane region" description="Helical" evidence="1">
    <location>
        <begin position="90"/>
        <end position="113"/>
    </location>
</feature>
<feature type="transmembrane region" description="Helical" evidence="1">
    <location>
        <begin position="29"/>
        <end position="48"/>
    </location>
</feature>
<accession>A0A7X0VH41</accession>
<evidence type="ECO:0000313" key="2">
    <source>
        <dbReference type="EMBL" id="MBB6673735.1"/>
    </source>
</evidence>
<feature type="transmembrane region" description="Helical" evidence="1">
    <location>
        <begin position="60"/>
        <end position="78"/>
    </location>
</feature>
<sequence>MPGMSKQRTIEDERVIFARNEGAMITMQWMIAVLFIDLLLQALIPGQLKLQVWPKLFRDGFPADVSFMLCFIAIMSFYHKWRREQTVSTARFIFAFAIALILFVVIFGAVALWRQSHGLPVWR</sequence>
<comment type="caution">
    <text evidence="2">The sequence shown here is derived from an EMBL/GenBank/DDBJ whole genome shotgun (WGS) entry which is preliminary data.</text>
</comment>
<keyword evidence="1" id="KW-1133">Transmembrane helix</keyword>
<keyword evidence="1" id="KW-0472">Membrane</keyword>
<organism evidence="2 3">
    <name type="scientific">Cohnella nanjingensis</name>
    <dbReference type="NCBI Taxonomy" id="1387779"/>
    <lineage>
        <taxon>Bacteria</taxon>
        <taxon>Bacillati</taxon>
        <taxon>Bacillota</taxon>
        <taxon>Bacilli</taxon>
        <taxon>Bacillales</taxon>
        <taxon>Paenibacillaceae</taxon>
        <taxon>Cohnella</taxon>
    </lineage>
</organism>
<dbReference type="AlphaFoldDB" id="A0A7X0VH41"/>
<gene>
    <name evidence="2" type="ORF">H7C19_23935</name>
</gene>
<proteinExistence type="predicted"/>
<evidence type="ECO:0000256" key="1">
    <source>
        <dbReference type="SAM" id="Phobius"/>
    </source>
</evidence>
<keyword evidence="3" id="KW-1185">Reference proteome</keyword>
<dbReference type="EMBL" id="JACJVP010000041">
    <property type="protein sequence ID" value="MBB6673735.1"/>
    <property type="molecule type" value="Genomic_DNA"/>
</dbReference>
<protein>
    <submittedName>
        <fullName evidence="2">Uncharacterized protein</fullName>
    </submittedName>
</protein>
<name>A0A7X0VH41_9BACL</name>
<reference evidence="2 3" key="1">
    <citation type="submission" date="2020-08" db="EMBL/GenBank/DDBJ databases">
        <title>Cohnella phylogeny.</title>
        <authorList>
            <person name="Dunlap C."/>
        </authorList>
    </citation>
    <scope>NUCLEOTIDE SEQUENCE [LARGE SCALE GENOMIC DNA]</scope>
    <source>
        <strain evidence="2 3">DSM 28246</strain>
    </source>
</reference>